<dbReference type="GO" id="GO:0046872">
    <property type="term" value="F:metal ion binding"/>
    <property type="evidence" value="ECO:0007669"/>
    <property type="project" value="InterPro"/>
</dbReference>
<gene>
    <name evidence="3" type="ORF">FF36_03008</name>
</gene>
<dbReference type="InterPro" id="IPR024344">
    <property type="entry name" value="MDMPI_metal-binding"/>
</dbReference>
<feature type="region of interest" description="Disordered" evidence="1">
    <location>
        <begin position="1"/>
        <end position="54"/>
    </location>
</feature>
<reference evidence="3 4" key="2">
    <citation type="journal article" date="2016" name="Genome Announc.">
        <title>Permanent Draft Genome Sequences for Two Variants of Frankia sp. Strain CpI1, the First Frankia Strain Isolated from Root Nodules of Comptonia peregrina.</title>
        <authorList>
            <person name="Oshone R."/>
            <person name="Hurst S.G.IV."/>
            <person name="Abebe-Akele F."/>
            <person name="Simpson S."/>
            <person name="Morris K."/>
            <person name="Thomas W.K."/>
            <person name="Tisa L.S."/>
        </authorList>
    </citation>
    <scope>NUCLEOTIDE SEQUENCE [LARGE SCALE GENOMIC DNA]</scope>
    <source>
        <strain evidence="4">CpI1-S</strain>
    </source>
</reference>
<reference evidence="4" key="1">
    <citation type="submission" date="2015-02" db="EMBL/GenBank/DDBJ databases">
        <title>Draft Genome of Frankia sp. CpI1-S.</title>
        <authorList>
            <person name="Oshone R.T."/>
            <person name="Ngom M."/>
            <person name="Ghodhbane-Gtari F."/>
            <person name="Gtari M."/>
            <person name="Morris K."/>
            <person name="Thomas K."/>
            <person name="Sen A."/>
            <person name="Tisa L.S."/>
        </authorList>
    </citation>
    <scope>NUCLEOTIDE SEQUENCE [LARGE SCALE GENOMIC DNA]</scope>
    <source>
        <strain evidence="4">CpI1-S</strain>
    </source>
</reference>
<comment type="caution">
    <text evidence="3">The sequence shown here is derived from an EMBL/GenBank/DDBJ whole genome shotgun (WGS) entry which is preliminary data.</text>
</comment>
<dbReference type="SUPFAM" id="SSF109854">
    <property type="entry name" value="DinB/YfiT-like putative metalloenzymes"/>
    <property type="match status" value="1"/>
</dbReference>
<dbReference type="NCBIfam" id="TIGR03083">
    <property type="entry name" value="maleylpyruvate isomerase family mycothiol-dependent enzyme"/>
    <property type="match status" value="1"/>
</dbReference>
<dbReference type="Gene3D" id="1.20.120.450">
    <property type="entry name" value="dinb family like domain"/>
    <property type="match status" value="1"/>
</dbReference>
<dbReference type="PATRIC" id="fig|1502723.3.peg.2384"/>
<accession>A0A0D8BGS1</accession>
<evidence type="ECO:0000313" key="4">
    <source>
        <dbReference type="Proteomes" id="UP000032545"/>
    </source>
</evidence>
<evidence type="ECO:0000259" key="2">
    <source>
        <dbReference type="Pfam" id="PF11716"/>
    </source>
</evidence>
<dbReference type="Pfam" id="PF11716">
    <property type="entry name" value="MDMPI_N"/>
    <property type="match status" value="1"/>
</dbReference>
<sequence>MAAPSSPRPSVLGVPEADADAAADREFGPVLGGVGPDPGPAQESGIESSASSAAWSAGPDYLPSVVPHDRLAGCAAAHRRLLDLVERVDDDALRRPSGLPGWTVAHLLTHLARNAEGHSGMVEAATGGDVRDQYPGGQEQRDGDIAAGRDLPAATVRAEVAAAVVRLERAWDAVHVDVWRTGFGRVSTYGVTTLADLVFLRWRETEIHLVDLALTDLGGPRWADLSPAYVEVEWAWAVRGLPARLPAEVTVLLAPGDRPSTAVGRGDELVVVDVPTIPALAWLTGRDPGRPEWPALGPWW</sequence>
<feature type="domain" description="Mycothiol-dependent maleylpyruvate isomerase metal-binding" evidence="2">
    <location>
        <begin position="75"/>
        <end position="213"/>
    </location>
</feature>
<protein>
    <recommendedName>
        <fullName evidence="2">Mycothiol-dependent maleylpyruvate isomerase metal-binding domain-containing protein</fullName>
    </recommendedName>
</protein>
<evidence type="ECO:0000313" key="3">
    <source>
        <dbReference type="EMBL" id="KJE22642.1"/>
    </source>
</evidence>
<dbReference type="OrthoDB" id="5118203at2"/>
<dbReference type="InterPro" id="IPR017517">
    <property type="entry name" value="Maleyloyr_isom"/>
</dbReference>
<proteinExistence type="predicted"/>
<dbReference type="EMBL" id="JYFN01000021">
    <property type="protein sequence ID" value="KJE22642.1"/>
    <property type="molecule type" value="Genomic_DNA"/>
</dbReference>
<evidence type="ECO:0000256" key="1">
    <source>
        <dbReference type="SAM" id="MobiDB-lite"/>
    </source>
</evidence>
<keyword evidence="4" id="KW-1185">Reference proteome</keyword>
<dbReference type="InterPro" id="IPR034660">
    <property type="entry name" value="DinB/YfiT-like"/>
</dbReference>
<dbReference type="Proteomes" id="UP000032545">
    <property type="component" value="Unassembled WGS sequence"/>
</dbReference>
<dbReference type="AlphaFoldDB" id="A0A0D8BGS1"/>
<name>A0A0D8BGS1_9ACTN</name>
<dbReference type="RefSeq" id="WP_052681129.1">
    <property type="nucleotide sequence ID" value="NZ_JYFN01000021.1"/>
</dbReference>
<organism evidence="3 4">
    <name type="scientific">Frankia torreyi</name>
    <dbReference type="NCBI Taxonomy" id="1856"/>
    <lineage>
        <taxon>Bacteria</taxon>
        <taxon>Bacillati</taxon>
        <taxon>Actinomycetota</taxon>
        <taxon>Actinomycetes</taxon>
        <taxon>Frankiales</taxon>
        <taxon>Frankiaceae</taxon>
        <taxon>Frankia</taxon>
    </lineage>
</organism>